<feature type="region of interest" description="Disordered" evidence="2">
    <location>
        <begin position="529"/>
        <end position="579"/>
    </location>
</feature>
<evidence type="ECO:0000256" key="1">
    <source>
        <dbReference type="ARBA" id="ARBA00005375"/>
    </source>
</evidence>
<dbReference type="InterPro" id="IPR000560">
    <property type="entry name" value="His_Pase_clade-2"/>
</dbReference>
<evidence type="ECO:0000256" key="3">
    <source>
        <dbReference type="SAM" id="Phobius"/>
    </source>
</evidence>
<comment type="similarity">
    <text evidence="1">Belongs to the histidine acid phosphatase family.</text>
</comment>
<dbReference type="Gene3D" id="3.40.50.1240">
    <property type="entry name" value="Phosphoglycerate mutase-like"/>
    <property type="match status" value="1"/>
</dbReference>
<evidence type="ECO:0000313" key="5">
    <source>
        <dbReference type="EMBL" id="KAF2238975.1"/>
    </source>
</evidence>
<dbReference type="InterPro" id="IPR050645">
    <property type="entry name" value="Histidine_acid_phosphatase"/>
</dbReference>
<gene>
    <name evidence="5" type="ORF">EV356DRAFT_528859</name>
</gene>
<evidence type="ECO:0000256" key="2">
    <source>
        <dbReference type="SAM" id="MobiDB-lite"/>
    </source>
</evidence>
<sequence length="615" mass="65660">MLRLKSIAAALCLFISHGRHLVQAQVVQYNETTLASVVFIRTGDHTPFFLGTDSTRLTSSGAQQLYSAGSFFRSRYISSTGNTTASSPVQDVAPIPGLSAEALDNEQLFFLAHEDNVMLVTAEAFAQGLYPPSPLSANGSSALLDPSSIIANNTFTSSPVSNYQYVAIGSTNNDDPTSIILAGNNNCPAWQSALNSYTSSAAFAEQTNTSQGLYLTVGSEVLNGVLDPSEWDYTNAYPIYDYVVYQANHNHTVAAWANSTTYNGENILVQLRALASQQLWELNSPDAAAQFQDANAPKPIFSVSGATVAMSVLDILQQTVSTQGGGAQRLSVFVGDVEPFLGFASVSQLASRSPAFQGLPGYGAAMVWELYSVEDIASGGDDGSSSSAFPSTDDLWVRFLFRNGSDQLGPGDEELLEYPLFGRDPDQTEMKWTDFEELMGGVAVASPYDWCTRCDAQTLFCLGINALASNGTAGGGGLSNAVAGVIGAAVTIGVILILALIAFVAGGLRLHTVRSPLIALVSRRKRGVIRRSTGQPSSNAPDSEGLPPQDNKHESLQSAVTAVDEPRDESDRVRIIGHSKGESWEMTSVRRLSLEEDDKDKVDEMAKPVEARESV</sequence>
<name>A0A6A6HLI8_VIRVR</name>
<feature type="compositionally biased region" description="Basic and acidic residues" evidence="2">
    <location>
        <begin position="599"/>
        <end position="615"/>
    </location>
</feature>
<evidence type="ECO:0000256" key="4">
    <source>
        <dbReference type="SAM" id="SignalP"/>
    </source>
</evidence>
<evidence type="ECO:0000313" key="6">
    <source>
        <dbReference type="Proteomes" id="UP000800092"/>
    </source>
</evidence>
<keyword evidence="4" id="KW-0732">Signal</keyword>
<dbReference type="Pfam" id="PF00328">
    <property type="entry name" value="His_Phos_2"/>
    <property type="match status" value="1"/>
</dbReference>
<keyword evidence="3" id="KW-1133">Transmembrane helix</keyword>
<dbReference type="PANTHER" id="PTHR11567">
    <property type="entry name" value="ACID PHOSPHATASE-RELATED"/>
    <property type="match status" value="1"/>
</dbReference>
<feature type="chain" id="PRO_5025482162" evidence="4">
    <location>
        <begin position="25"/>
        <end position="615"/>
    </location>
</feature>
<dbReference type="EMBL" id="ML991774">
    <property type="protein sequence ID" value="KAF2238975.1"/>
    <property type="molecule type" value="Genomic_DNA"/>
</dbReference>
<keyword evidence="3" id="KW-0472">Membrane</keyword>
<keyword evidence="3" id="KW-0812">Transmembrane</keyword>
<feature type="signal peptide" evidence="4">
    <location>
        <begin position="1"/>
        <end position="24"/>
    </location>
</feature>
<proteinExistence type="inferred from homology"/>
<feature type="transmembrane region" description="Helical" evidence="3">
    <location>
        <begin position="481"/>
        <end position="505"/>
    </location>
</feature>
<dbReference type="OrthoDB" id="258392at2759"/>
<feature type="compositionally biased region" description="Basic and acidic residues" evidence="2">
    <location>
        <begin position="569"/>
        <end position="579"/>
    </location>
</feature>
<dbReference type="Proteomes" id="UP000800092">
    <property type="component" value="Unassembled WGS sequence"/>
</dbReference>
<feature type="region of interest" description="Disordered" evidence="2">
    <location>
        <begin position="592"/>
        <end position="615"/>
    </location>
</feature>
<accession>A0A6A6HLI8</accession>
<reference evidence="5" key="1">
    <citation type="journal article" date="2020" name="Stud. Mycol.">
        <title>101 Dothideomycetes genomes: a test case for predicting lifestyles and emergence of pathogens.</title>
        <authorList>
            <person name="Haridas S."/>
            <person name="Albert R."/>
            <person name="Binder M."/>
            <person name="Bloem J."/>
            <person name="Labutti K."/>
            <person name="Salamov A."/>
            <person name="Andreopoulos B."/>
            <person name="Baker S."/>
            <person name="Barry K."/>
            <person name="Bills G."/>
            <person name="Bluhm B."/>
            <person name="Cannon C."/>
            <person name="Castanera R."/>
            <person name="Culley D."/>
            <person name="Daum C."/>
            <person name="Ezra D."/>
            <person name="Gonzalez J."/>
            <person name="Henrissat B."/>
            <person name="Kuo A."/>
            <person name="Liang C."/>
            <person name="Lipzen A."/>
            <person name="Lutzoni F."/>
            <person name="Magnuson J."/>
            <person name="Mondo S."/>
            <person name="Nolan M."/>
            <person name="Ohm R."/>
            <person name="Pangilinan J."/>
            <person name="Park H.-J."/>
            <person name="Ramirez L."/>
            <person name="Alfaro M."/>
            <person name="Sun H."/>
            <person name="Tritt A."/>
            <person name="Yoshinaga Y."/>
            <person name="Zwiers L.-H."/>
            <person name="Turgeon B."/>
            <person name="Goodwin S."/>
            <person name="Spatafora J."/>
            <person name="Crous P."/>
            <person name="Grigoriev I."/>
        </authorList>
    </citation>
    <scope>NUCLEOTIDE SEQUENCE</scope>
    <source>
        <strain evidence="5">Tuck. ex Michener</strain>
    </source>
</reference>
<dbReference type="PANTHER" id="PTHR11567:SF142">
    <property type="entry name" value="PHOSPHOGLYCERATE MUTASE-LIKE PROTEIN"/>
    <property type="match status" value="1"/>
</dbReference>
<organism evidence="5 6">
    <name type="scientific">Viridothelium virens</name>
    <name type="common">Speckled blister lichen</name>
    <name type="synonym">Trypethelium virens</name>
    <dbReference type="NCBI Taxonomy" id="1048519"/>
    <lineage>
        <taxon>Eukaryota</taxon>
        <taxon>Fungi</taxon>
        <taxon>Dikarya</taxon>
        <taxon>Ascomycota</taxon>
        <taxon>Pezizomycotina</taxon>
        <taxon>Dothideomycetes</taxon>
        <taxon>Dothideomycetes incertae sedis</taxon>
        <taxon>Trypetheliales</taxon>
        <taxon>Trypetheliaceae</taxon>
        <taxon>Viridothelium</taxon>
    </lineage>
</organism>
<keyword evidence="6" id="KW-1185">Reference proteome</keyword>
<dbReference type="GO" id="GO:0016791">
    <property type="term" value="F:phosphatase activity"/>
    <property type="evidence" value="ECO:0007669"/>
    <property type="project" value="TreeGrafter"/>
</dbReference>
<dbReference type="InterPro" id="IPR029033">
    <property type="entry name" value="His_PPase_superfam"/>
</dbReference>
<protein>
    <submittedName>
        <fullName evidence="5">Phosphoglycerate mutase-like protein</fullName>
    </submittedName>
</protein>
<dbReference type="SUPFAM" id="SSF53254">
    <property type="entry name" value="Phosphoglycerate mutase-like"/>
    <property type="match status" value="1"/>
</dbReference>
<dbReference type="AlphaFoldDB" id="A0A6A6HLI8"/>
<feature type="compositionally biased region" description="Polar residues" evidence="2">
    <location>
        <begin position="532"/>
        <end position="541"/>
    </location>
</feature>